<evidence type="ECO:0008006" key="3">
    <source>
        <dbReference type="Google" id="ProtNLM"/>
    </source>
</evidence>
<dbReference type="Proteomes" id="UP001201549">
    <property type="component" value="Unassembled WGS sequence"/>
</dbReference>
<protein>
    <recommendedName>
        <fullName evidence="3">Laminin G domain-containing protein</fullName>
    </recommendedName>
</protein>
<reference evidence="2" key="2">
    <citation type="submission" date="2023-07" db="EMBL/GenBank/DDBJ databases">
        <title>Shewanella mangrovi sp. nov., an acetaldehyde- degrading bacterium isolated from mangrove sediment.</title>
        <authorList>
            <person name="Liu Y."/>
        </authorList>
    </citation>
    <scope>NUCLEOTIDE SEQUENCE [LARGE SCALE GENOMIC DNA]</scope>
    <source>
        <strain evidence="2">C32</strain>
    </source>
</reference>
<dbReference type="EMBL" id="JAKOGG010000726">
    <property type="protein sequence ID" value="MCS4559086.1"/>
    <property type="molecule type" value="Genomic_DNA"/>
</dbReference>
<organism evidence="1 2">
    <name type="scientific">Shewanella electrica</name>
    <dbReference type="NCBI Taxonomy" id="515560"/>
    <lineage>
        <taxon>Bacteria</taxon>
        <taxon>Pseudomonadati</taxon>
        <taxon>Pseudomonadota</taxon>
        <taxon>Gammaproteobacteria</taxon>
        <taxon>Alteromonadales</taxon>
        <taxon>Shewanellaceae</taxon>
        <taxon>Shewanella</taxon>
    </lineage>
</organism>
<feature type="non-terminal residue" evidence="1">
    <location>
        <position position="1"/>
    </location>
</feature>
<feature type="non-terminal residue" evidence="1">
    <location>
        <position position="79"/>
    </location>
</feature>
<evidence type="ECO:0000313" key="2">
    <source>
        <dbReference type="Proteomes" id="UP001201549"/>
    </source>
</evidence>
<dbReference type="SUPFAM" id="SSF49899">
    <property type="entry name" value="Concanavalin A-like lectins/glucanases"/>
    <property type="match status" value="1"/>
</dbReference>
<reference evidence="1 2" key="1">
    <citation type="submission" date="2022-02" db="EMBL/GenBank/DDBJ databases">
        <authorList>
            <person name="Zhuang L."/>
        </authorList>
    </citation>
    <scope>NUCLEOTIDE SEQUENCE [LARGE SCALE GENOMIC DNA]</scope>
    <source>
        <strain evidence="1 2">C32</strain>
    </source>
</reference>
<accession>A0ABT2FSP6</accession>
<dbReference type="Gene3D" id="2.60.120.200">
    <property type="match status" value="1"/>
</dbReference>
<sequence length="79" mass="8805">AVTSEQYLVYWEGGSDYHKISLDNVGKVLFGFSTGGTDITTCLSTNEYDDSNWYHVVAVRQSTLQDACQLYITDLNGND</sequence>
<comment type="caution">
    <text evidence="1">The sequence shown here is derived from an EMBL/GenBank/DDBJ whole genome shotgun (WGS) entry which is preliminary data.</text>
</comment>
<gene>
    <name evidence="1" type="ORF">L9G74_21945</name>
</gene>
<proteinExistence type="predicted"/>
<dbReference type="RefSeq" id="WP_238899017.1">
    <property type="nucleotide sequence ID" value="NZ_JAKOGG010000726.1"/>
</dbReference>
<evidence type="ECO:0000313" key="1">
    <source>
        <dbReference type="EMBL" id="MCS4559086.1"/>
    </source>
</evidence>
<name>A0ABT2FSP6_9GAMM</name>
<dbReference type="InterPro" id="IPR013320">
    <property type="entry name" value="ConA-like_dom_sf"/>
</dbReference>
<keyword evidence="2" id="KW-1185">Reference proteome</keyword>